<evidence type="ECO:0000313" key="2">
    <source>
        <dbReference type="Proteomes" id="UP000789901"/>
    </source>
</evidence>
<gene>
    <name evidence="1" type="ORF">GMARGA_LOCUS42207</name>
</gene>
<dbReference type="Proteomes" id="UP000789901">
    <property type="component" value="Unassembled WGS sequence"/>
</dbReference>
<keyword evidence="2" id="KW-1185">Reference proteome</keyword>
<reference evidence="1 2" key="1">
    <citation type="submission" date="2021-06" db="EMBL/GenBank/DDBJ databases">
        <authorList>
            <person name="Kallberg Y."/>
            <person name="Tangrot J."/>
            <person name="Rosling A."/>
        </authorList>
    </citation>
    <scope>NUCLEOTIDE SEQUENCE [LARGE SCALE GENOMIC DNA]</scope>
    <source>
        <strain evidence="1 2">120-4 pot B 10/14</strain>
    </source>
</reference>
<dbReference type="EMBL" id="CAJVQB010123481">
    <property type="protein sequence ID" value="CAG8853386.1"/>
    <property type="molecule type" value="Genomic_DNA"/>
</dbReference>
<evidence type="ECO:0000313" key="1">
    <source>
        <dbReference type="EMBL" id="CAG8853386.1"/>
    </source>
</evidence>
<accession>A0ABN7XEW7</accession>
<organism evidence="1 2">
    <name type="scientific">Gigaspora margarita</name>
    <dbReference type="NCBI Taxonomy" id="4874"/>
    <lineage>
        <taxon>Eukaryota</taxon>
        <taxon>Fungi</taxon>
        <taxon>Fungi incertae sedis</taxon>
        <taxon>Mucoromycota</taxon>
        <taxon>Glomeromycotina</taxon>
        <taxon>Glomeromycetes</taxon>
        <taxon>Diversisporales</taxon>
        <taxon>Gigasporaceae</taxon>
        <taxon>Gigaspora</taxon>
    </lineage>
</organism>
<comment type="caution">
    <text evidence="1">The sequence shown here is derived from an EMBL/GenBank/DDBJ whole genome shotgun (WGS) entry which is preliminary data.</text>
</comment>
<sequence length="39" mass="4471">GKEELVSYIGHVGLIELIVYSRMALKLIHNSNKNIQEFN</sequence>
<feature type="non-terminal residue" evidence="1">
    <location>
        <position position="1"/>
    </location>
</feature>
<name>A0ABN7XEW7_GIGMA</name>
<protein>
    <submittedName>
        <fullName evidence="1">8189_t:CDS:1</fullName>
    </submittedName>
</protein>
<proteinExistence type="predicted"/>